<comment type="caution">
    <text evidence="1">The sequence shown here is derived from an EMBL/GenBank/DDBJ whole genome shotgun (WGS) entry which is preliminary data.</text>
</comment>
<dbReference type="EMBL" id="CAKOFQ010006681">
    <property type="protein sequence ID" value="CAH1959246.1"/>
    <property type="molecule type" value="Genomic_DNA"/>
</dbReference>
<proteinExistence type="predicted"/>
<dbReference type="AlphaFoldDB" id="A0A9P0JSC9"/>
<name>A0A9P0JSC9_ACAOB</name>
<organism evidence="1 2">
    <name type="scientific">Acanthoscelides obtectus</name>
    <name type="common">Bean weevil</name>
    <name type="synonym">Bruchus obtectus</name>
    <dbReference type="NCBI Taxonomy" id="200917"/>
    <lineage>
        <taxon>Eukaryota</taxon>
        <taxon>Metazoa</taxon>
        <taxon>Ecdysozoa</taxon>
        <taxon>Arthropoda</taxon>
        <taxon>Hexapoda</taxon>
        <taxon>Insecta</taxon>
        <taxon>Pterygota</taxon>
        <taxon>Neoptera</taxon>
        <taxon>Endopterygota</taxon>
        <taxon>Coleoptera</taxon>
        <taxon>Polyphaga</taxon>
        <taxon>Cucujiformia</taxon>
        <taxon>Chrysomeloidea</taxon>
        <taxon>Chrysomelidae</taxon>
        <taxon>Bruchinae</taxon>
        <taxon>Bruchini</taxon>
        <taxon>Acanthoscelides</taxon>
    </lineage>
</organism>
<gene>
    <name evidence="1" type="ORF">ACAOBT_LOCUS3082</name>
</gene>
<protein>
    <submittedName>
        <fullName evidence="1">Uncharacterized protein</fullName>
    </submittedName>
</protein>
<reference evidence="1" key="1">
    <citation type="submission" date="2022-03" db="EMBL/GenBank/DDBJ databases">
        <authorList>
            <person name="Sayadi A."/>
        </authorList>
    </citation>
    <scope>NUCLEOTIDE SEQUENCE</scope>
</reference>
<keyword evidence="2" id="KW-1185">Reference proteome</keyword>
<evidence type="ECO:0000313" key="1">
    <source>
        <dbReference type="EMBL" id="CAH1959246.1"/>
    </source>
</evidence>
<dbReference type="Proteomes" id="UP001152888">
    <property type="component" value="Unassembled WGS sequence"/>
</dbReference>
<accession>A0A9P0JSC9</accession>
<sequence length="64" mass="7307">MFKKSFDGVKLATSTSSASQVLAESSKQCLTKIVVPRYKWGETWTIDNRRAAIEMQHAFWVTIK</sequence>
<evidence type="ECO:0000313" key="2">
    <source>
        <dbReference type="Proteomes" id="UP001152888"/>
    </source>
</evidence>